<keyword evidence="3" id="KW-1185">Reference proteome</keyword>
<dbReference type="eggNOG" id="COG5489">
    <property type="taxonomic scope" value="Bacteria"/>
</dbReference>
<protein>
    <submittedName>
        <fullName evidence="1">Uncharacterized protein</fullName>
    </submittedName>
</protein>
<dbReference type="Proteomes" id="UP000015531">
    <property type="component" value="Unassembled WGS sequence"/>
</dbReference>
<evidence type="ECO:0000313" key="1">
    <source>
        <dbReference type="EMBL" id="EQB12464.1"/>
    </source>
</evidence>
<evidence type="ECO:0000313" key="2">
    <source>
        <dbReference type="EMBL" id="EQB18207.1"/>
    </source>
</evidence>
<dbReference type="OrthoDB" id="9800788at2"/>
<evidence type="ECO:0000313" key="3">
    <source>
        <dbReference type="Proteomes" id="UP000015531"/>
    </source>
</evidence>
<name>T0IS16_9SPHN</name>
<dbReference type="Pfam" id="PF05284">
    <property type="entry name" value="DUF736"/>
    <property type="match status" value="1"/>
</dbReference>
<dbReference type="EMBL" id="ATDP01000056">
    <property type="protein sequence ID" value="EQB18207.1"/>
    <property type="molecule type" value="Genomic_DNA"/>
</dbReference>
<proteinExistence type="predicted"/>
<dbReference type="InterPro" id="IPR007948">
    <property type="entry name" value="DUF736"/>
</dbReference>
<organism evidence="1 3">
    <name type="scientific">Sphingobium lactosutens DS20</name>
    <dbReference type="NCBI Taxonomy" id="1331060"/>
    <lineage>
        <taxon>Bacteria</taxon>
        <taxon>Pseudomonadati</taxon>
        <taxon>Pseudomonadota</taxon>
        <taxon>Alphaproteobacteria</taxon>
        <taxon>Sphingomonadales</taxon>
        <taxon>Sphingomonadaceae</taxon>
        <taxon>Sphingobium</taxon>
    </lineage>
</organism>
<dbReference type="EMBL" id="ATDP01000103">
    <property type="protein sequence ID" value="EQB12464.1"/>
    <property type="molecule type" value="Genomic_DNA"/>
</dbReference>
<gene>
    <name evidence="2" type="ORF">RLDS_02890</name>
    <name evidence="1" type="ORF">RLDS_20230</name>
</gene>
<dbReference type="RefSeq" id="WP_021224536.1">
    <property type="nucleotide sequence ID" value="NZ_ATDP01000056.1"/>
</dbReference>
<dbReference type="AlphaFoldDB" id="T0IS16"/>
<sequence length="119" mass="13548">MRRYIVIGRLKHSFQRGWEGKINTLTLRRQIRLVPNDDRGSSHAPASRITLGWQHIEKAWESETCKQPSRTYLHLPIEDPHCPLDAFLFPDADADCASLIMDCGRKAPSGHPTREDSDG</sequence>
<reference evidence="1 3" key="1">
    <citation type="journal article" date="2013" name="Genome Announc.">
        <title>Draft Genome Sequence of Sphingobium lactosutens Strain DS20T, Isolated from a Hexachlorocyclohexane Dumpsite.</title>
        <authorList>
            <person name="Kumar R."/>
            <person name="Dwivedi V."/>
            <person name="Negi V."/>
            <person name="Khurana J.P."/>
            <person name="Lal R."/>
        </authorList>
    </citation>
    <scope>NUCLEOTIDE SEQUENCE [LARGE SCALE GENOMIC DNA]</scope>
    <source>
        <strain evidence="1 3">DS20</strain>
    </source>
</reference>
<accession>T0IS16</accession>
<comment type="caution">
    <text evidence="1">The sequence shown here is derived from an EMBL/GenBank/DDBJ whole genome shotgun (WGS) entry which is preliminary data.</text>
</comment>